<accession>A0A8S1EH07</accession>
<dbReference type="OrthoDB" id="5829045at2759"/>
<sequence length="210" mass="24459">MLLEELNSEEVNEFLRKRVESRKQHENEKDVELAENITTTTTPTAESSTENLIHLLQPRENNDESRSTTTINTDDVNNDFLSPPKPPMLLSEFADQLVSNMNLTTISYPDFPTPKPTVFSTTPDESFPYMVNAAKEFIRRYLSPEQWRKLRILLKTMKEVGGSRMDIHRAATLFISKVISKSEMDEITSRRGELFRTFSRRFLNRKRKIK</sequence>
<comment type="caution">
    <text evidence="2">The sequence shown here is derived from an EMBL/GenBank/DDBJ whole genome shotgun (WGS) entry which is preliminary data.</text>
</comment>
<dbReference type="Proteomes" id="UP000494206">
    <property type="component" value="Unassembled WGS sequence"/>
</dbReference>
<feature type="region of interest" description="Disordered" evidence="1">
    <location>
        <begin position="59"/>
        <end position="79"/>
    </location>
</feature>
<name>A0A8S1EH07_9PELO</name>
<keyword evidence="3" id="KW-1185">Reference proteome</keyword>
<evidence type="ECO:0000256" key="1">
    <source>
        <dbReference type="SAM" id="MobiDB-lite"/>
    </source>
</evidence>
<gene>
    <name evidence="2" type="ORF">CBOVIS_LOCUS2417</name>
</gene>
<evidence type="ECO:0000313" key="2">
    <source>
        <dbReference type="EMBL" id="CAB3399261.1"/>
    </source>
</evidence>
<feature type="compositionally biased region" description="Low complexity" evidence="1">
    <location>
        <begin position="68"/>
        <end position="79"/>
    </location>
</feature>
<protein>
    <submittedName>
        <fullName evidence="2">Uncharacterized protein</fullName>
    </submittedName>
</protein>
<dbReference type="EMBL" id="CADEPM010000002">
    <property type="protein sequence ID" value="CAB3399261.1"/>
    <property type="molecule type" value="Genomic_DNA"/>
</dbReference>
<evidence type="ECO:0000313" key="3">
    <source>
        <dbReference type="Proteomes" id="UP000494206"/>
    </source>
</evidence>
<reference evidence="2 3" key="1">
    <citation type="submission" date="2020-04" db="EMBL/GenBank/DDBJ databases">
        <authorList>
            <person name="Laetsch R D."/>
            <person name="Stevens L."/>
            <person name="Kumar S."/>
            <person name="Blaxter L. M."/>
        </authorList>
    </citation>
    <scope>NUCLEOTIDE SEQUENCE [LARGE SCALE GENOMIC DNA]</scope>
</reference>
<organism evidence="2 3">
    <name type="scientific">Caenorhabditis bovis</name>
    <dbReference type="NCBI Taxonomy" id="2654633"/>
    <lineage>
        <taxon>Eukaryota</taxon>
        <taxon>Metazoa</taxon>
        <taxon>Ecdysozoa</taxon>
        <taxon>Nematoda</taxon>
        <taxon>Chromadorea</taxon>
        <taxon>Rhabditida</taxon>
        <taxon>Rhabditina</taxon>
        <taxon>Rhabditomorpha</taxon>
        <taxon>Rhabditoidea</taxon>
        <taxon>Rhabditidae</taxon>
        <taxon>Peloderinae</taxon>
        <taxon>Caenorhabditis</taxon>
    </lineage>
</organism>
<dbReference type="AlphaFoldDB" id="A0A8S1EH07"/>
<proteinExistence type="predicted"/>